<dbReference type="AlphaFoldDB" id="A0AAN6DQN5"/>
<evidence type="ECO:0000313" key="1">
    <source>
        <dbReference type="EMBL" id="KAI1609467.1"/>
    </source>
</evidence>
<evidence type="ECO:0000313" key="2">
    <source>
        <dbReference type="Proteomes" id="UP001203852"/>
    </source>
</evidence>
<dbReference type="Proteomes" id="UP001203852">
    <property type="component" value="Unassembled WGS sequence"/>
</dbReference>
<keyword evidence="2" id="KW-1185">Reference proteome</keyword>
<organism evidence="1 2">
    <name type="scientific">Exophiala viscosa</name>
    <dbReference type="NCBI Taxonomy" id="2486360"/>
    <lineage>
        <taxon>Eukaryota</taxon>
        <taxon>Fungi</taxon>
        <taxon>Dikarya</taxon>
        <taxon>Ascomycota</taxon>
        <taxon>Pezizomycotina</taxon>
        <taxon>Eurotiomycetes</taxon>
        <taxon>Chaetothyriomycetidae</taxon>
        <taxon>Chaetothyriales</taxon>
        <taxon>Herpotrichiellaceae</taxon>
        <taxon>Exophiala</taxon>
    </lineage>
</organism>
<dbReference type="EMBL" id="MU404360">
    <property type="protein sequence ID" value="KAI1609467.1"/>
    <property type="molecule type" value="Genomic_DNA"/>
</dbReference>
<gene>
    <name evidence="1" type="ORF">EDD36DRAFT_71448</name>
</gene>
<comment type="caution">
    <text evidence="1">The sequence shown here is derived from an EMBL/GenBank/DDBJ whole genome shotgun (WGS) entry which is preliminary data.</text>
</comment>
<protein>
    <submittedName>
        <fullName evidence="1">Uncharacterized protein</fullName>
    </submittedName>
</protein>
<accession>A0AAN6DQN5</accession>
<reference evidence="1" key="1">
    <citation type="journal article" date="2022" name="bioRxiv">
        <title>Deciphering the potential niche of two novel black yeast fungi from a biological soil crust based on their genomes, phenotypes, and melanin regulation.</title>
        <authorList>
            <consortium name="DOE Joint Genome Institute"/>
            <person name="Carr E.C."/>
            <person name="Barton Q."/>
            <person name="Grambo S."/>
            <person name="Sullivan M."/>
            <person name="Renfro C.M."/>
            <person name="Kuo A."/>
            <person name="Pangilinan J."/>
            <person name="Lipzen A."/>
            <person name="Keymanesh K."/>
            <person name="Savage E."/>
            <person name="Barry K."/>
            <person name="Grigoriev I.V."/>
            <person name="Riekhof W.R."/>
            <person name="Harris S.S."/>
        </authorList>
    </citation>
    <scope>NUCLEOTIDE SEQUENCE</scope>
    <source>
        <strain evidence="1">JF 03-4F</strain>
    </source>
</reference>
<proteinExistence type="predicted"/>
<sequence>MHQRRVITWRRDFQLRGLLIIHLLTLSHANFLDLVLHLHYHCDPTVNDNVFSQASTLQSILERSAPRDRQQTHVQTTTAE</sequence>
<name>A0AAN6DQN5_9EURO</name>